<evidence type="ECO:0000313" key="2">
    <source>
        <dbReference type="EMBL" id="EGK61547.1"/>
    </source>
</evidence>
<feature type="region of interest" description="Disordered" evidence="1">
    <location>
        <begin position="44"/>
        <end position="66"/>
    </location>
</feature>
<reference evidence="2 3" key="1">
    <citation type="submission" date="2011-04" db="EMBL/GenBank/DDBJ databases">
        <authorList>
            <person name="Muzny D."/>
            <person name="Qin X."/>
            <person name="Deng J."/>
            <person name="Jiang H."/>
            <person name="Liu Y."/>
            <person name="Qu J."/>
            <person name="Song X.-Z."/>
            <person name="Zhang L."/>
            <person name="Thornton R."/>
            <person name="Coyle M."/>
            <person name="Francisco L."/>
            <person name="Jackson L."/>
            <person name="Javaid M."/>
            <person name="Korchina V."/>
            <person name="Kovar C."/>
            <person name="Mata R."/>
            <person name="Mathew T."/>
            <person name="Ngo R."/>
            <person name="Nguyen L."/>
            <person name="Nguyen N."/>
            <person name="Okwuonu G."/>
            <person name="Ongeri F."/>
            <person name="Pham C."/>
            <person name="Simmons D."/>
            <person name="Wilczek-Boney K."/>
            <person name="Hale W."/>
            <person name="Jakkamsetti A."/>
            <person name="Pham P."/>
            <person name="Ruth R."/>
            <person name="San Lucas F."/>
            <person name="Warren J."/>
            <person name="Zhang J."/>
            <person name="Zhao Z."/>
            <person name="Zhou C."/>
            <person name="Zhu D."/>
            <person name="Lee S."/>
            <person name="Bess C."/>
            <person name="Blankenburg K."/>
            <person name="Forbes L."/>
            <person name="Fu Q."/>
            <person name="Gubbala S."/>
            <person name="Hirani K."/>
            <person name="Jayaseelan J.C."/>
            <person name="Lara F."/>
            <person name="Munidasa M."/>
            <person name="Palculict T."/>
            <person name="Patil S."/>
            <person name="Pu L.-L."/>
            <person name="Saada N."/>
            <person name="Tang L."/>
            <person name="Weissenberger G."/>
            <person name="Zhu Y."/>
            <person name="Hemphill L."/>
            <person name="Shang Y."/>
            <person name="Youmans B."/>
            <person name="Ayvaz T."/>
            <person name="Ross M."/>
            <person name="Santibanez J."/>
            <person name="Aqrawi P."/>
            <person name="Gross S."/>
            <person name="Joshi V."/>
            <person name="Fowler G."/>
            <person name="Nazareth L."/>
            <person name="Reid J."/>
            <person name="Worley K."/>
            <person name="Petrosino J."/>
            <person name="Highlander S."/>
            <person name="Gibbs R."/>
        </authorList>
    </citation>
    <scope>NUCLEOTIDE SEQUENCE [LARGE SCALE GENOMIC DNA]</scope>
    <source>
        <strain evidence="2 3">DSM 2778</strain>
    </source>
</reference>
<evidence type="ECO:0000313" key="3">
    <source>
        <dbReference type="Proteomes" id="UP000004067"/>
    </source>
</evidence>
<evidence type="ECO:0000256" key="1">
    <source>
        <dbReference type="SAM" id="MobiDB-lite"/>
    </source>
</evidence>
<sequence>MRQDIGCKYGHGTTSLRNAIVFIRCAEKKPCMILRRHSQTTQLKWSMSSVTDSDGTEKHGAAARSR</sequence>
<dbReference type="STRING" id="888060.HMPREF9081_0496"/>
<keyword evidence="3" id="KW-1185">Reference proteome</keyword>
<keyword evidence="2" id="KW-0030">Aminoacyl-tRNA synthetase</keyword>
<name>F5RJR1_9FIRM</name>
<comment type="caution">
    <text evidence="2">The sequence shown here is derived from an EMBL/GenBank/DDBJ whole genome shotgun (WGS) entry which is preliminary data.</text>
</comment>
<dbReference type="GO" id="GO:0004826">
    <property type="term" value="F:phenylalanine-tRNA ligase activity"/>
    <property type="evidence" value="ECO:0007669"/>
    <property type="project" value="UniProtKB-EC"/>
</dbReference>
<dbReference type="EC" id="6.1.1.20" evidence="2"/>
<feature type="compositionally biased region" description="Polar residues" evidence="1">
    <location>
        <begin position="44"/>
        <end position="53"/>
    </location>
</feature>
<proteinExistence type="predicted"/>
<protein>
    <submittedName>
        <fullName evidence="2">Phenylalanyl-tRNA synthetase beta subunit</fullName>
        <ecNumber evidence="2">6.1.1.20</ecNumber>
    </submittedName>
</protein>
<organism evidence="2 3">
    <name type="scientific">Centipeda periodontii DSM 2778</name>
    <dbReference type="NCBI Taxonomy" id="888060"/>
    <lineage>
        <taxon>Bacteria</taxon>
        <taxon>Bacillati</taxon>
        <taxon>Bacillota</taxon>
        <taxon>Negativicutes</taxon>
        <taxon>Selenomonadales</taxon>
        <taxon>Selenomonadaceae</taxon>
        <taxon>Centipeda</taxon>
    </lineage>
</organism>
<dbReference type="EMBL" id="AFHQ01000016">
    <property type="protein sequence ID" value="EGK61547.1"/>
    <property type="molecule type" value="Genomic_DNA"/>
</dbReference>
<keyword evidence="2" id="KW-0436">Ligase</keyword>
<dbReference type="HOGENOM" id="CLU_2823232_0_0_9"/>
<dbReference type="AlphaFoldDB" id="F5RJR1"/>
<gene>
    <name evidence="2" type="primary">pheT</name>
    <name evidence="2" type="ORF">HMPREF9081_0496</name>
</gene>
<accession>F5RJR1</accession>
<dbReference type="Proteomes" id="UP000004067">
    <property type="component" value="Unassembled WGS sequence"/>
</dbReference>